<keyword evidence="2" id="KW-1185">Reference proteome</keyword>
<sequence>MLITLKKVSLLIVLFVFSFSFSQEKINVLLLGTYHFNNPGSDAVKNAERNILTPENQKDLDQITQSIISKFKPDQIFVESNFNKKDDLNNQYQLYLNNQYSKFTDTVKKPRYKRYYIEGETSQLAFRLAKRAHIKQIYPIDSLIEMRLDILKKEMYSKNETKVLFEKELAKMTQSSNRCMEKKSLRDVFICFNEKEDLARNKGFYISMANKINSDGKYFGSNLVADWYKRNLIMYANIQNQLEPKAKNIFVLVGTGHAAIFKEFFENDENFNVIEVGDIL</sequence>
<gene>
    <name evidence="1" type="ORF">ACFONJ_12330</name>
</gene>
<dbReference type="Proteomes" id="UP001595735">
    <property type="component" value="Unassembled WGS sequence"/>
</dbReference>
<dbReference type="InterPro" id="IPR043749">
    <property type="entry name" value="DUF5694"/>
</dbReference>
<reference evidence="2" key="1">
    <citation type="journal article" date="2019" name="Int. J. Syst. Evol. Microbiol.">
        <title>The Global Catalogue of Microorganisms (GCM) 10K type strain sequencing project: providing services to taxonomists for standard genome sequencing and annotation.</title>
        <authorList>
            <consortium name="The Broad Institute Genomics Platform"/>
            <consortium name="The Broad Institute Genome Sequencing Center for Infectious Disease"/>
            <person name="Wu L."/>
            <person name="Ma J."/>
        </authorList>
    </citation>
    <scope>NUCLEOTIDE SEQUENCE [LARGE SCALE GENOMIC DNA]</scope>
    <source>
        <strain evidence="2">CECT 7798</strain>
    </source>
</reference>
<proteinExistence type="predicted"/>
<accession>A0ABV7XYC5</accession>
<name>A0ABV7XYC5_9FLAO</name>
<evidence type="ECO:0000313" key="2">
    <source>
        <dbReference type="Proteomes" id="UP001595735"/>
    </source>
</evidence>
<organism evidence="1 2">
    <name type="scientific">Chryseobacterium tructae</name>
    <dbReference type="NCBI Taxonomy" id="1037380"/>
    <lineage>
        <taxon>Bacteria</taxon>
        <taxon>Pseudomonadati</taxon>
        <taxon>Bacteroidota</taxon>
        <taxon>Flavobacteriia</taxon>
        <taxon>Flavobacteriales</taxon>
        <taxon>Weeksellaceae</taxon>
        <taxon>Chryseobacterium group</taxon>
        <taxon>Chryseobacterium</taxon>
    </lineage>
</organism>
<dbReference type="EMBL" id="JBHRYO010000002">
    <property type="protein sequence ID" value="MFC3756759.1"/>
    <property type="molecule type" value="Genomic_DNA"/>
</dbReference>
<protein>
    <submittedName>
        <fullName evidence="1">DUF5694 domain-containing protein</fullName>
    </submittedName>
</protein>
<evidence type="ECO:0000313" key="1">
    <source>
        <dbReference type="EMBL" id="MFC3756759.1"/>
    </source>
</evidence>
<comment type="caution">
    <text evidence="1">The sequence shown here is derived from an EMBL/GenBank/DDBJ whole genome shotgun (WGS) entry which is preliminary data.</text>
</comment>
<dbReference type="RefSeq" id="WP_290297477.1">
    <property type="nucleotide sequence ID" value="NZ_JAUFQR010000001.1"/>
</dbReference>
<dbReference type="Pfam" id="PF18950">
    <property type="entry name" value="DUF5694"/>
    <property type="match status" value="1"/>
</dbReference>